<protein>
    <submittedName>
        <fullName evidence="1">Uncharacterized protein</fullName>
    </submittedName>
</protein>
<dbReference type="AlphaFoldDB" id="A0A059BUI2"/>
<evidence type="ECO:0000313" key="1">
    <source>
        <dbReference type="EMBL" id="KCW69639.1"/>
    </source>
</evidence>
<sequence>MPKQHMARPVTPALAIEKLLTMGSYTACQHPAQVKTPNTHLRYTRKYNLLKSHISPIHQSFLPWIPRL</sequence>
<reference evidence="1" key="1">
    <citation type="submission" date="2013-07" db="EMBL/GenBank/DDBJ databases">
        <title>The genome of Eucalyptus grandis.</title>
        <authorList>
            <person name="Schmutz J."/>
            <person name="Hayes R."/>
            <person name="Myburg A."/>
            <person name="Tuskan G."/>
            <person name="Grattapaglia D."/>
            <person name="Rokhsar D.S."/>
        </authorList>
    </citation>
    <scope>NUCLEOTIDE SEQUENCE</scope>
    <source>
        <tissue evidence="1">Leaf extractions</tissue>
    </source>
</reference>
<proteinExistence type="predicted"/>
<accession>A0A059BUI2</accession>
<dbReference type="Gramene" id="KCW69639">
    <property type="protein sequence ID" value="KCW69639"/>
    <property type="gene ID" value="EUGRSUZ_F03047"/>
</dbReference>
<dbReference type="InParanoid" id="A0A059BUI2"/>
<organism evidence="1">
    <name type="scientific">Eucalyptus grandis</name>
    <name type="common">Flooded gum</name>
    <dbReference type="NCBI Taxonomy" id="71139"/>
    <lineage>
        <taxon>Eukaryota</taxon>
        <taxon>Viridiplantae</taxon>
        <taxon>Streptophyta</taxon>
        <taxon>Embryophyta</taxon>
        <taxon>Tracheophyta</taxon>
        <taxon>Spermatophyta</taxon>
        <taxon>Magnoliopsida</taxon>
        <taxon>eudicotyledons</taxon>
        <taxon>Gunneridae</taxon>
        <taxon>Pentapetalae</taxon>
        <taxon>rosids</taxon>
        <taxon>malvids</taxon>
        <taxon>Myrtales</taxon>
        <taxon>Myrtaceae</taxon>
        <taxon>Myrtoideae</taxon>
        <taxon>Eucalypteae</taxon>
        <taxon>Eucalyptus</taxon>
    </lineage>
</organism>
<dbReference type="EMBL" id="KK198758">
    <property type="protein sequence ID" value="KCW69639.1"/>
    <property type="molecule type" value="Genomic_DNA"/>
</dbReference>
<gene>
    <name evidence="1" type="ORF">EUGRSUZ_F03047</name>
</gene>
<name>A0A059BUI2_EUCGR</name>